<gene>
    <name evidence="5" type="ORF">Taro_052346</name>
</gene>
<protein>
    <recommendedName>
        <fullName evidence="4">Longin domain-containing protein</fullName>
    </recommendedName>
</protein>
<dbReference type="PROSITE" id="PS50859">
    <property type="entry name" value="LONGIN"/>
    <property type="match status" value="1"/>
</dbReference>
<sequence length="157" mass="18077">MMDILLTFSWTRVFLVVTDEASGRSIPFVFLDRVKGDFVQRYGASIDAGGCHPLADEDEDEDDDLFEDIFSIAYNLDREFGYLTKNLKFLRPRLKEHMNYCVSHPEEMSKLSKLKAQITEVKGIMMDNIEKVDLKWVVAPCMAMSPLRCNCILRAKL</sequence>
<feature type="non-terminal residue" evidence="5">
    <location>
        <position position="157"/>
    </location>
</feature>
<dbReference type="EMBL" id="NMUH01008852">
    <property type="protein sequence ID" value="MQM19344.1"/>
    <property type="molecule type" value="Genomic_DNA"/>
</dbReference>
<dbReference type="InterPro" id="IPR010908">
    <property type="entry name" value="Longin_dom"/>
</dbReference>
<keyword evidence="6" id="KW-1185">Reference proteome</keyword>
<dbReference type="SUPFAM" id="SSF64356">
    <property type="entry name" value="SNARE-like"/>
    <property type="match status" value="1"/>
</dbReference>
<name>A0A843XIC8_COLES</name>
<comment type="similarity">
    <text evidence="1">Belongs to the synaptobrevin family.</text>
</comment>
<evidence type="ECO:0000256" key="1">
    <source>
        <dbReference type="ARBA" id="ARBA00008025"/>
    </source>
</evidence>
<dbReference type="PANTHER" id="PTHR21136">
    <property type="entry name" value="SNARE PROTEINS"/>
    <property type="match status" value="1"/>
</dbReference>
<dbReference type="InterPro" id="IPR011012">
    <property type="entry name" value="Longin-like_dom_sf"/>
</dbReference>
<dbReference type="Pfam" id="PF13774">
    <property type="entry name" value="Longin"/>
    <property type="match status" value="1"/>
</dbReference>
<evidence type="ECO:0000256" key="2">
    <source>
        <dbReference type="ARBA" id="ARBA00023136"/>
    </source>
</evidence>
<dbReference type="SUPFAM" id="SSF58038">
    <property type="entry name" value="SNARE fusion complex"/>
    <property type="match status" value="1"/>
</dbReference>
<comment type="caution">
    <text evidence="5">The sequence shown here is derived from an EMBL/GenBank/DDBJ whole genome shotgun (WGS) entry which is preliminary data.</text>
</comment>
<keyword evidence="2" id="KW-0472">Membrane</keyword>
<comment type="subcellular location">
    <subcellularLocation>
        <location evidence="3">Endomembrane system</location>
        <topology evidence="3">Single-pass type IV membrane protein</topology>
    </subcellularLocation>
</comment>
<organism evidence="5 6">
    <name type="scientific">Colocasia esculenta</name>
    <name type="common">Wild taro</name>
    <name type="synonym">Arum esculentum</name>
    <dbReference type="NCBI Taxonomy" id="4460"/>
    <lineage>
        <taxon>Eukaryota</taxon>
        <taxon>Viridiplantae</taxon>
        <taxon>Streptophyta</taxon>
        <taxon>Embryophyta</taxon>
        <taxon>Tracheophyta</taxon>
        <taxon>Spermatophyta</taxon>
        <taxon>Magnoliopsida</taxon>
        <taxon>Liliopsida</taxon>
        <taxon>Araceae</taxon>
        <taxon>Aroideae</taxon>
        <taxon>Colocasieae</taxon>
        <taxon>Colocasia</taxon>
    </lineage>
</organism>
<dbReference type="AlphaFoldDB" id="A0A843XIC8"/>
<dbReference type="Gene3D" id="3.30.450.50">
    <property type="entry name" value="Longin domain"/>
    <property type="match status" value="1"/>
</dbReference>
<dbReference type="InterPro" id="IPR051097">
    <property type="entry name" value="Synaptobrevin-like_transport"/>
</dbReference>
<dbReference type="GO" id="GO:0012505">
    <property type="term" value="C:endomembrane system"/>
    <property type="evidence" value="ECO:0007669"/>
    <property type="project" value="UniProtKB-SubCell"/>
</dbReference>
<reference evidence="5" key="1">
    <citation type="submission" date="2017-07" db="EMBL/GenBank/DDBJ databases">
        <title>Taro Niue Genome Assembly and Annotation.</title>
        <authorList>
            <person name="Atibalentja N."/>
            <person name="Keating K."/>
            <person name="Fields C.J."/>
        </authorList>
    </citation>
    <scope>NUCLEOTIDE SEQUENCE</scope>
    <source>
        <strain evidence="5">Niue_2</strain>
        <tissue evidence="5">Leaf</tissue>
    </source>
</reference>
<accession>A0A843XIC8</accession>
<dbReference type="OrthoDB" id="248747at2759"/>
<evidence type="ECO:0000256" key="3">
    <source>
        <dbReference type="ARBA" id="ARBA00046280"/>
    </source>
</evidence>
<dbReference type="PANTHER" id="PTHR21136:SF169">
    <property type="entry name" value="VESICLE-ASSOCIATED MEMBRANE PROTEIN 727"/>
    <property type="match status" value="1"/>
</dbReference>
<proteinExistence type="inferred from homology"/>
<dbReference type="Proteomes" id="UP000652761">
    <property type="component" value="Unassembled WGS sequence"/>
</dbReference>
<evidence type="ECO:0000259" key="4">
    <source>
        <dbReference type="PROSITE" id="PS50859"/>
    </source>
</evidence>
<evidence type="ECO:0000313" key="6">
    <source>
        <dbReference type="Proteomes" id="UP000652761"/>
    </source>
</evidence>
<evidence type="ECO:0000313" key="5">
    <source>
        <dbReference type="EMBL" id="MQM19344.1"/>
    </source>
</evidence>
<feature type="domain" description="Longin" evidence="4">
    <location>
        <begin position="13"/>
        <end position="43"/>
    </location>
</feature>